<dbReference type="STRING" id="1849047.A0A3D8QJE9"/>
<dbReference type="FunFam" id="3.30.70.360:FF:000001">
    <property type="entry name" value="N-acetyldiaminopimelate deacetylase"/>
    <property type="match status" value="1"/>
</dbReference>
<protein>
    <recommendedName>
        <fullName evidence="5">Peptidase M20 dimerisation domain-containing protein</fullName>
    </recommendedName>
</protein>
<dbReference type="PANTHER" id="PTHR11014:SF63">
    <property type="entry name" value="METALLOPEPTIDASE, PUTATIVE (AFU_ORTHOLOGUE AFUA_6G09600)-RELATED"/>
    <property type="match status" value="1"/>
</dbReference>
<keyword evidence="4" id="KW-0479">Metal-binding</keyword>
<dbReference type="OrthoDB" id="6119954at2759"/>
<feature type="binding site" evidence="4">
    <location>
        <position position="180"/>
    </location>
    <ligand>
        <name>Mn(2+)</name>
        <dbReference type="ChEBI" id="CHEBI:29035"/>
        <label>2</label>
    </ligand>
</feature>
<feature type="domain" description="Peptidase M20 dimerisation" evidence="5">
    <location>
        <begin position="202"/>
        <end position="297"/>
    </location>
</feature>
<accession>A0A3D8QJE9</accession>
<dbReference type="PANTHER" id="PTHR11014">
    <property type="entry name" value="PEPTIDASE M20 FAMILY MEMBER"/>
    <property type="match status" value="1"/>
</dbReference>
<feature type="binding site" evidence="4">
    <location>
        <position position="149"/>
    </location>
    <ligand>
        <name>Mn(2+)</name>
        <dbReference type="ChEBI" id="CHEBI:29035"/>
        <label>2</label>
    </ligand>
</feature>
<dbReference type="InterPro" id="IPR017439">
    <property type="entry name" value="Amidohydrolase"/>
</dbReference>
<dbReference type="Gene3D" id="3.40.630.10">
    <property type="entry name" value="Zn peptidases"/>
    <property type="match status" value="1"/>
</dbReference>
<dbReference type="PIRSF" id="PIRSF005962">
    <property type="entry name" value="Pept_M20D_amidohydro"/>
    <property type="match status" value="1"/>
</dbReference>
<dbReference type="Pfam" id="PF07687">
    <property type="entry name" value="M20_dimer"/>
    <property type="match status" value="1"/>
</dbReference>
<dbReference type="GO" id="GO:0046872">
    <property type="term" value="F:metal ion binding"/>
    <property type="evidence" value="ECO:0007669"/>
    <property type="project" value="UniProtKB-KW"/>
</dbReference>
<sequence>MERYKTFLEHYTSTMTAYEQLYKHLHANPELSLQESKTSALVGDRLHQYGYKVTRNIGGHGVVGVLSNGLGKTVLIRADMDALPVFEQTGLSYASSCTAIDLAGAQQPVMHACGHDMHVTCALAAAEILANTIEAWSGTAVVLFQPDEEGGRGADAMIADGLFEAQRHACPRPDVLLAQHIFPSRAGMVGTKRGAMASSVDSFTVTLKGRGGHAAQPHLTIDPVLLASHIVIRLQGIISREIKPGDFAVITVGSIEAGTVSNIIPEKATMKVTIRAQSRDNRDKLITGFKRVVRAECLASNSPEPVFEPGRPSPELLNDEGMTQKLEQTFAEIFGKEHYSDHASPLFGAEDFGKLAIPIDAPYCYWTIGCIDPDVWNAAEKDGRLDSIPANHSPFFAPAIQPTLRTGTIALAAAALTFLDSSSL</sequence>
<comment type="similarity">
    <text evidence="2">Belongs to the peptidase M20A family.</text>
</comment>
<dbReference type="InterPro" id="IPR002933">
    <property type="entry name" value="Peptidase_M20"/>
</dbReference>
<keyword evidence="3" id="KW-0378">Hydrolase</keyword>
<feature type="binding site" evidence="4">
    <location>
        <position position="115"/>
    </location>
    <ligand>
        <name>Mn(2+)</name>
        <dbReference type="ChEBI" id="CHEBI:29035"/>
        <label>2</label>
    </ligand>
</feature>
<evidence type="ECO:0000256" key="3">
    <source>
        <dbReference type="ARBA" id="ARBA00022801"/>
    </source>
</evidence>
<dbReference type="SUPFAM" id="SSF53187">
    <property type="entry name" value="Zn-dependent exopeptidases"/>
    <property type="match status" value="1"/>
</dbReference>
<reference evidence="6 7" key="1">
    <citation type="journal article" date="2018" name="IMA Fungus">
        <title>IMA Genome-F 9: Draft genome sequence of Annulohypoxylon stygium, Aspergillus mulundensis, Berkeleyomyces basicola (syn. Thielaviopsis basicola), Ceratocystis smalleyi, two Cercospora beticola strains, Coleophoma cylindrospora, Fusarium fracticaudum, Phialophora cf. hyalina, and Morchella septimelata.</title>
        <authorList>
            <person name="Wingfield B.D."/>
            <person name="Bills G.F."/>
            <person name="Dong Y."/>
            <person name="Huang W."/>
            <person name="Nel W.J."/>
            <person name="Swalarsk-Parry B.S."/>
            <person name="Vaghefi N."/>
            <person name="Wilken P.M."/>
            <person name="An Z."/>
            <person name="de Beer Z.W."/>
            <person name="De Vos L."/>
            <person name="Chen L."/>
            <person name="Duong T.A."/>
            <person name="Gao Y."/>
            <person name="Hammerbacher A."/>
            <person name="Kikkert J.R."/>
            <person name="Li Y."/>
            <person name="Li H."/>
            <person name="Li K."/>
            <person name="Li Q."/>
            <person name="Liu X."/>
            <person name="Ma X."/>
            <person name="Naidoo K."/>
            <person name="Pethybridge S.J."/>
            <person name="Sun J."/>
            <person name="Steenkamp E.T."/>
            <person name="van der Nest M.A."/>
            <person name="van Wyk S."/>
            <person name="Wingfield M.J."/>
            <person name="Xiong C."/>
            <person name="Yue Q."/>
            <person name="Zhang X."/>
        </authorList>
    </citation>
    <scope>NUCLEOTIDE SEQUENCE [LARGE SCALE GENOMIC DNA]</scope>
    <source>
        <strain evidence="6 7">BP6252</strain>
    </source>
</reference>
<comment type="similarity">
    <text evidence="1">Belongs to the peptidase M20 family.</text>
</comment>
<evidence type="ECO:0000259" key="5">
    <source>
        <dbReference type="Pfam" id="PF07687"/>
    </source>
</evidence>
<comment type="caution">
    <text evidence="6">The sequence shown here is derived from an EMBL/GenBank/DDBJ whole genome shotgun (WGS) entry which is preliminary data.</text>
</comment>
<dbReference type="Pfam" id="PF01546">
    <property type="entry name" value="Peptidase_M20"/>
    <property type="match status" value="1"/>
</dbReference>
<evidence type="ECO:0000313" key="7">
    <source>
        <dbReference type="Proteomes" id="UP000256645"/>
    </source>
</evidence>
<dbReference type="InterPro" id="IPR036264">
    <property type="entry name" value="Bact_exopeptidase_dim_dom"/>
</dbReference>
<dbReference type="SUPFAM" id="SSF55031">
    <property type="entry name" value="Bacterial exopeptidase dimerisation domain"/>
    <property type="match status" value="1"/>
</dbReference>
<dbReference type="EMBL" id="PDLM01000014">
    <property type="protein sequence ID" value="RDW61935.1"/>
    <property type="molecule type" value="Genomic_DNA"/>
</dbReference>
<feature type="binding site" evidence="4">
    <location>
        <position position="113"/>
    </location>
    <ligand>
        <name>Mn(2+)</name>
        <dbReference type="ChEBI" id="CHEBI:29035"/>
        <label>2</label>
    </ligand>
</feature>
<gene>
    <name evidence="6" type="ORF">BP6252_11368</name>
</gene>
<keyword evidence="7" id="KW-1185">Reference proteome</keyword>
<dbReference type="Proteomes" id="UP000256645">
    <property type="component" value="Unassembled WGS sequence"/>
</dbReference>
<dbReference type="Gene3D" id="3.30.70.360">
    <property type="match status" value="1"/>
</dbReference>
<keyword evidence="4" id="KW-0464">Manganese</keyword>
<dbReference type="AlphaFoldDB" id="A0A3D8QJE9"/>
<evidence type="ECO:0000313" key="6">
    <source>
        <dbReference type="EMBL" id="RDW61935.1"/>
    </source>
</evidence>
<dbReference type="GO" id="GO:0016787">
    <property type="term" value="F:hydrolase activity"/>
    <property type="evidence" value="ECO:0007669"/>
    <property type="project" value="UniProtKB-KW"/>
</dbReference>
<evidence type="ECO:0000256" key="2">
    <source>
        <dbReference type="ARBA" id="ARBA00006247"/>
    </source>
</evidence>
<evidence type="ECO:0000256" key="4">
    <source>
        <dbReference type="PIRSR" id="PIRSR005962-1"/>
    </source>
</evidence>
<evidence type="ECO:0000256" key="1">
    <source>
        <dbReference type="ARBA" id="ARBA00006153"/>
    </source>
</evidence>
<proteinExistence type="inferred from homology"/>
<dbReference type="NCBIfam" id="TIGR01891">
    <property type="entry name" value="amidohydrolases"/>
    <property type="match status" value="1"/>
</dbReference>
<comment type="cofactor">
    <cofactor evidence="4">
        <name>Mn(2+)</name>
        <dbReference type="ChEBI" id="CHEBI:29035"/>
    </cofactor>
    <text evidence="4">The Mn(2+) ion enhances activity.</text>
</comment>
<name>A0A3D8QJE9_9HELO</name>
<organism evidence="6 7">
    <name type="scientific">Coleophoma cylindrospora</name>
    <dbReference type="NCBI Taxonomy" id="1849047"/>
    <lineage>
        <taxon>Eukaryota</taxon>
        <taxon>Fungi</taxon>
        <taxon>Dikarya</taxon>
        <taxon>Ascomycota</taxon>
        <taxon>Pezizomycotina</taxon>
        <taxon>Leotiomycetes</taxon>
        <taxon>Helotiales</taxon>
        <taxon>Dermateaceae</taxon>
        <taxon>Coleophoma</taxon>
    </lineage>
</organism>
<dbReference type="InterPro" id="IPR011650">
    <property type="entry name" value="Peptidase_M20_dimer"/>
</dbReference>